<keyword evidence="4 6" id="KW-0067">ATP-binding</keyword>
<dbReference type="InterPro" id="IPR014001">
    <property type="entry name" value="Helicase_ATP-bd"/>
</dbReference>
<evidence type="ECO:0000259" key="9">
    <source>
        <dbReference type="PROSITE" id="PS51192"/>
    </source>
</evidence>
<evidence type="ECO:0000256" key="7">
    <source>
        <dbReference type="RuleBase" id="RU365068"/>
    </source>
</evidence>
<comment type="function">
    <text evidence="7">RNA helicase.</text>
</comment>
<comment type="similarity">
    <text evidence="6">Belongs to the DEAD box helicase family.</text>
</comment>
<name>A0A9W7DEP4_AMBMO</name>
<evidence type="ECO:0000259" key="10">
    <source>
        <dbReference type="PROSITE" id="PS51194"/>
    </source>
</evidence>
<dbReference type="PROSITE" id="PS51192">
    <property type="entry name" value="HELICASE_ATP_BIND_1"/>
    <property type="match status" value="1"/>
</dbReference>
<dbReference type="SMART" id="SM00490">
    <property type="entry name" value="HELICc"/>
    <property type="match status" value="1"/>
</dbReference>
<dbReference type="PROSITE" id="PS51194">
    <property type="entry name" value="HELICASE_CTER"/>
    <property type="match status" value="1"/>
</dbReference>
<dbReference type="PANTHER" id="PTHR24031">
    <property type="entry name" value="RNA HELICASE"/>
    <property type="match status" value="1"/>
</dbReference>
<dbReference type="Pfam" id="PF00270">
    <property type="entry name" value="DEAD"/>
    <property type="match status" value="1"/>
</dbReference>
<keyword evidence="3 6" id="KW-0347">Helicase</keyword>
<organism evidence="11 12">
    <name type="scientific">Ambrosiozyma monospora</name>
    <name type="common">Yeast</name>
    <name type="synonym">Endomycopsis monosporus</name>
    <dbReference type="NCBI Taxonomy" id="43982"/>
    <lineage>
        <taxon>Eukaryota</taxon>
        <taxon>Fungi</taxon>
        <taxon>Dikarya</taxon>
        <taxon>Ascomycota</taxon>
        <taxon>Saccharomycotina</taxon>
        <taxon>Pichiomycetes</taxon>
        <taxon>Pichiales</taxon>
        <taxon>Pichiaceae</taxon>
        <taxon>Ambrosiozyma</taxon>
    </lineage>
</organism>
<dbReference type="GO" id="GO:0016787">
    <property type="term" value="F:hydrolase activity"/>
    <property type="evidence" value="ECO:0007669"/>
    <property type="project" value="UniProtKB-KW"/>
</dbReference>
<protein>
    <recommendedName>
        <fullName evidence="7">ATP-dependent RNA helicase</fullName>
        <ecNumber evidence="7">3.6.4.13</ecNumber>
    </recommendedName>
</protein>
<proteinExistence type="inferred from homology"/>
<feature type="compositionally biased region" description="Basic and acidic residues" evidence="8">
    <location>
        <begin position="484"/>
        <end position="502"/>
    </location>
</feature>
<dbReference type="InterPro" id="IPR027417">
    <property type="entry name" value="P-loop_NTPase"/>
</dbReference>
<dbReference type="PROSITE" id="PS00039">
    <property type="entry name" value="DEAD_ATP_HELICASE"/>
    <property type="match status" value="1"/>
</dbReference>
<comment type="domain">
    <text evidence="7">The Q motif is unique to and characteristic of the DEAD box family of RNA helicases and controls ATP binding and hydrolysis.</text>
</comment>
<evidence type="ECO:0000256" key="2">
    <source>
        <dbReference type="ARBA" id="ARBA00022801"/>
    </source>
</evidence>
<reference evidence="11" key="1">
    <citation type="submission" date="2023-04" db="EMBL/GenBank/DDBJ databases">
        <title>Ambrosiozyma monospora NBRC 1965.</title>
        <authorList>
            <person name="Ichikawa N."/>
            <person name="Sato H."/>
            <person name="Tonouchi N."/>
        </authorList>
    </citation>
    <scope>NUCLEOTIDE SEQUENCE</scope>
    <source>
        <strain evidence="11">NBRC 1965</strain>
    </source>
</reference>
<dbReference type="Gene3D" id="3.40.50.300">
    <property type="entry name" value="P-loop containing nucleotide triphosphate hydrolases"/>
    <property type="match status" value="2"/>
</dbReference>
<evidence type="ECO:0000256" key="1">
    <source>
        <dbReference type="ARBA" id="ARBA00022741"/>
    </source>
</evidence>
<dbReference type="InterPro" id="IPR001650">
    <property type="entry name" value="Helicase_C-like"/>
</dbReference>
<dbReference type="AlphaFoldDB" id="A0A9W7DEP4"/>
<dbReference type="EMBL" id="BSXU01001178">
    <property type="protein sequence ID" value="GMG24663.1"/>
    <property type="molecule type" value="Genomic_DNA"/>
</dbReference>
<evidence type="ECO:0000256" key="8">
    <source>
        <dbReference type="SAM" id="MobiDB-lite"/>
    </source>
</evidence>
<evidence type="ECO:0000256" key="3">
    <source>
        <dbReference type="ARBA" id="ARBA00022806"/>
    </source>
</evidence>
<comment type="catalytic activity">
    <reaction evidence="7">
        <text>ATP + H2O = ADP + phosphate + H(+)</text>
        <dbReference type="Rhea" id="RHEA:13065"/>
        <dbReference type="ChEBI" id="CHEBI:15377"/>
        <dbReference type="ChEBI" id="CHEBI:15378"/>
        <dbReference type="ChEBI" id="CHEBI:30616"/>
        <dbReference type="ChEBI" id="CHEBI:43474"/>
        <dbReference type="ChEBI" id="CHEBI:456216"/>
        <dbReference type="EC" id="3.6.4.13"/>
    </reaction>
</comment>
<dbReference type="Proteomes" id="UP001165063">
    <property type="component" value="Unassembled WGS sequence"/>
</dbReference>
<keyword evidence="2 6" id="KW-0378">Hydrolase</keyword>
<evidence type="ECO:0000256" key="6">
    <source>
        <dbReference type="RuleBase" id="RU000492"/>
    </source>
</evidence>
<feature type="region of interest" description="Disordered" evidence="8">
    <location>
        <begin position="417"/>
        <end position="502"/>
    </location>
</feature>
<evidence type="ECO:0000256" key="5">
    <source>
        <dbReference type="ARBA" id="ARBA00022884"/>
    </source>
</evidence>
<evidence type="ECO:0000313" key="12">
    <source>
        <dbReference type="Proteomes" id="UP001165063"/>
    </source>
</evidence>
<evidence type="ECO:0000313" key="11">
    <source>
        <dbReference type="EMBL" id="GMG24663.1"/>
    </source>
</evidence>
<feature type="domain" description="Helicase ATP-binding" evidence="9">
    <location>
        <begin position="11"/>
        <end position="139"/>
    </location>
</feature>
<dbReference type="OrthoDB" id="193716at2759"/>
<keyword evidence="12" id="KW-1185">Reference proteome</keyword>
<accession>A0A9W7DEP4</accession>
<dbReference type="InterPro" id="IPR000629">
    <property type="entry name" value="RNA-helicase_DEAD-box_CS"/>
</dbReference>
<dbReference type="GO" id="GO:0003724">
    <property type="term" value="F:RNA helicase activity"/>
    <property type="evidence" value="ECO:0007669"/>
    <property type="project" value="UniProtKB-EC"/>
</dbReference>
<dbReference type="CDD" id="cd18787">
    <property type="entry name" value="SF2_C_DEAD"/>
    <property type="match status" value="1"/>
</dbReference>
<evidence type="ECO:0000256" key="4">
    <source>
        <dbReference type="ARBA" id="ARBA00022840"/>
    </source>
</evidence>
<sequence>MKRNKPRYDYKNLSRDVVTIMGQTSIRRSLSPFQSRNKPFIIVATPGRFRDMLNNEASFRESFRYLKNIVIDEADELLNQNFKDELIEIISTLKSLRERLPEEEGLEEGPSPKTMMFSATIDDNVKELAHTAFGGKDMPFIDITHDKVQVNENITQSLIRTDSLFHNYSASLKYIMDQVLEARNDKHPFKAMVFISNTNGVELYSSLLSALARQHHFRNVWKLHGKLTQGERNMAQGSFRTASKGVLVASNVAARGLDFPGVTHVIQIGVNSEIAGHTHRVGRTGRAGKKGDSVLFISHIENGYVKALEKDGNEFHSVEDHAVDEEFDDSLKRITANLDIDNIVTASISAMDNVPGSVCDIPKMTLLRENSKLYQDLSDDYDTLPFLSKKQAIRMRCDTEGAREYFSIPGAATTVEKRNRGGRYGSGNNNRGHQFDRRGGSGYNNNYNRSNRNYKGDNSSRGGYNNRRNYNDREGHGGYKNKRGYNDREGRGGRFSKDDADW</sequence>
<feature type="domain" description="Helicase C-terminal" evidence="10">
    <location>
        <begin position="174"/>
        <end position="335"/>
    </location>
</feature>
<dbReference type="EC" id="3.6.4.13" evidence="7"/>
<dbReference type="InterPro" id="IPR011545">
    <property type="entry name" value="DEAD/DEAH_box_helicase_dom"/>
</dbReference>
<feature type="compositionally biased region" description="Low complexity" evidence="8">
    <location>
        <begin position="443"/>
        <end position="468"/>
    </location>
</feature>
<keyword evidence="1 6" id="KW-0547">Nucleotide-binding</keyword>
<gene>
    <name evidence="11" type="ORF">Amon01_000297700</name>
</gene>
<dbReference type="GO" id="GO:0003723">
    <property type="term" value="F:RNA binding"/>
    <property type="evidence" value="ECO:0007669"/>
    <property type="project" value="UniProtKB-UniRule"/>
</dbReference>
<keyword evidence="5 7" id="KW-0694">RNA-binding</keyword>
<comment type="caution">
    <text evidence="11">The sequence shown here is derived from an EMBL/GenBank/DDBJ whole genome shotgun (WGS) entry which is preliminary data.</text>
</comment>
<dbReference type="GO" id="GO:0005524">
    <property type="term" value="F:ATP binding"/>
    <property type="evidence" value="ECO:0007669"/>
    <property type="project" value="UniProtKB-UniRule"/>
</dbReference>
<dbReference type="SUPFAM" id="SSF52540">
    <property type="entry name" value="P-loop containing nucleoside triphosphate hydrolases"/>
    <property type="match status" value="1"/>
</dbReference>
<dbReference type="Pfam" id="PF00271">
    <property type="entry name" value="Helicase_C"/>
    <property type="match status" value="1"/>
</dbReference>